<dbReference type="AlphaFoldDB" id="A0A6A6RKR6"/>
<evidence type="ECO:0000313" key="2">
    <source>
        <dbReference type="EMBL" id="KAF2635061.1"/>
    </source>
</evidence>
<proteinExistence type="predicted"/>
<feature type="region of interest" description="Disordered" evidence="1">
    <location>
        <begin position="107"/>
        <end position="175"/>
    </location>
</feature>
<sequence>MASRLGNDCEPVFQVATRPTRNIVVRESHDWPASPRIQVAHSRHMTVLPWRIRQASKTNTAHAAPSKAVKPGIVSRKEIAGCDGKIVVRCSRPLAPGWTSECHLDAPSTSKRAAQNSSASNTPWARRTGRRHLSTSKSIRTRPPSTWSGVGFGRELSGRPNFGLTSAPPRTTSAE</sequence>
<dbReference type="Proteomes" id="UP000799753">
    <property type="component" value="Unassembled WGS sequence"/>
</dbReference>
<dbReference type="EMBL" id="MU006811">
    <property type="protein sequence ID" value="KAF2635061.1"/>
    <property type="molecule type" value="Genomic_DNA"/>
</dbReference>
<protein>
    <submittedName>
        <fullName evidence="2">Uncharacterized protein</fullName>
    </submittedName>
</protein>
<feature type="compositionally biased region" description="Polar residues" evidence="1">
    <location>
        <begin position="107"/>
        <end position="123"/>
    </location>
</feature>
<feature type="compositionally biased region" description="Polar residues" evidence="1">
    <location>
        <begin position="135"/>
        <end position="148"/>
    </location>
</feature>
<reference evidence="2" key="1">
    <citation type="journal article" date="2020" name="Stud. Mycol.">
        <title>101 Dothideomycetes genomes: a test case for predicting lifestyles and emergence of pathogens.</title>
        <authorList>
            <person name="Haridas S."/>
            <person name="Albert R."/>
            <person name="Binder M."/>
            <person name="Bloem J."/>
            <person name="Labutti K."/>
            <person name="Salamov A."/>
            <person name="Andreopoulos B."/>
            <person name="Baker S."/>
            <person name="Barry K."/>
            <person name="Bills G."/>
            <person name="Bluhm B."/>
            <person name="Cannon C."/>
            <person name="Castanera R."/>
            <person name="Culley D."/>
            <person name="Daum C."/>
            <person name="Ezra D."/>
            <person name="Gonzalez J."/>
            <person name="Henrissat B."/>
            <person name="Kuo A."/>
            <person name="Liang C."/>
            <person name="Lipzen A."/>
            <person name="Lutzoni F."/>
            <person name="Magnuson J."/>
            <person name="Mondo S."/>
            <person name="Nolan M."/>
            <person name="Ohm R."/>
            <person name="Pangilinan J."/>
            <person name="Park H.-J."/>
            <person name="Ramirez L."/>
            <person name="Alfaro M."/>
            <person name="Sun H."/>
            <person name="Tritt A."/>
            <person name="Yoshinaga Y."/>
            <person name="Zwiers L.-H."/>
            <person name="Turgeon B."/>
            <person name="Goodwin S."/>
            <person name="Spatafora J."/>
            <person name="Crous P."/>
            <person name="Grigoriev I."/>
        </authorList>
    </citation>
    <scope>NUCLEOTIDE SEQUENCE</scope>
    <source>
        <strain evidence="2">CBS 473.64</strain>
    </source>
</reference>
<evidence type="ECO:0000313" key="3">
    <source>
        <dbReference type="Proteomes" id="UP000799753"/>
    </source>
</evidence>
<gene>
    <name evidence="2" type="ORF">P280DRAFT_484985</name>
</gene>
<evidence type="ECO:0000256" key="1">
    <source>
        <dbReference type="SAM" id="MobiDB-lite"/>
    </source>
</evidence>
<name>A0A6A6RKR6_9PLEO</name>
<organism evidence="2 3">
    <name type="scientific">Massarina eburnea CBS 473.64</name>
    <dbReference type="NCBI Taxonomy" id="1395130"/>
    <lineage>
        <taxon>Eukaryota</taxon>
        <taxon>Fungi</taxon>
        <taxon>Dikarya</taxon>
        <taxon>Ascomycota</taxon>
        <taxon>Pezizomycotina</taxon>
        <taxon>Dothideomycetes</taxon>
        <taxon>Pleosporomycetidae</taxon>
        <taxon>Pleosporales</taxon>
        <taxon>Massarineae</taxon>
        <taxon>Massarinaceae</taxon>
        <taxon>Massarina</taxon>
    </lineage>
</organism>
<accession>A0A6A6RKR6</accession>
<keyword evidence="3" id="KW-1185">Reference proteome</keyword>